<reference evidence="1" key="1">
    <citation type="submission" date="2023-01" db="EMBL/GenBank/DDBJ databases">
        <title>Genome assembly of the deep-sea coral Lophelia pertusa.</title>
        <authorList>
            <person name="Herrera S."/>
            <person name="Cordes E."/>
        </authorList>
    </citation>
    <scope>NUCLEOTIDE SEQUENCE</scope>
    <source>
        <strain evidence="1">USNM1676648</strain>
        <tissue evidence="1">Polyp</tissue>
    </source>
</reference>
<protein>
    <submittedName>
        <fullName evidence="1">Uncharacterized protein</fullName>
    </submittedName>
</protein>
<name>A0A9W9ZAH7_9CNID</name>
<sequence>MHLGHFLLKECYVINLERGRKCVTFQDWLNATTKQKLVSVDYSGHIEKVFPFKNNVTSTIRQMILKRAVTLELFNTPINRASEEL</sequence>
<dbReference type="AlphaFoldDB" id="A0A9W9ZAH7"/>
<evidence type="ECO:0000313" key="2">
    <source>
        <dbReference type="Proteomes" id="UP001163046"/>
    </source>
</evidence>
<accession>A0A9W9ZAH7</accession>
<dbReference type="EMBL" id="MU826370">
    <property type="protein sequence ID" value="KAJ7378007.1"/>
    <property type="molecule type" value="Genomic_DNA"/>
</dbReference>
<keyword evidence="2" id="KW-1185">Reference proteome</keyword>
<evidence type="ECO:0000313" key="1">
    <source>
        <dbReference type="EMBL" id="KAJ7378007.1"/>
    </source>
</evidence>
<dbReference type="Proteomes" id="UP001163046">
    <property type="component" value="Unassembled WGS sequence"/>
</dbReference>
<proteinExistence type="predicted"/>
<comment type="caution">
    <text evidence="1">The sequence shown here is derived from an EMBL/GenBank/DDBJ whole genome shotgun (WGS) entry which is preliminary data.</text>
</comment>
<organism evidence="1 2">
    <name type="scientific">Desmophyllum pertusum</name>
    <dbReference type="NCBI Taxonomy" id="174260"/>
    <lineage>
        <taxon>Eukaryota</taxon>
        <taxon>Metazoa</taxon>
        <taxon>Cnidaria</taxon>
        <taxon>Anthozoa</taxon>
        <taxon>Hexacorallia</taxon>
        <taxon>Scleractinia</taxon>
        <taxon>Caryophylliina</taxon>
        <taxon>Caryophylliidae</taxon>
        <taxon>Desmophyllum</taxon>
    </lineage>
</organism>
<gene>
    <name evidence="1" type="ORF">OS493_025323</name>
</gene>